<dbReference type="Gene3D" id="3.30.530.20">
    <property type="match status" value="1"/>
</dbReference>
<reference evidence="1 2" key="1">
    <citation type="submission" date="2019-07" db="EMBL/GenBank/DDBJ databases">
        <title>Draft genome for Aliikangiella sp. M105.</title>
        <authorList>
            <person name="Wang G."/>
        </authorList>
    </citation>
    <scope>NUCLEOTIDE SEQUENCE [LARGE SCALE GENOMIC DNA]</scope>
    <source>
        <strain evidence="1 2">M105</strain>
    </source>
</reference>
<evidence type="ECO:0000313" key="2">
    <source>
        <dbReference type="Proteomes" id="UP000315439"/>
    </source>
</evidence>
<gene>
    <name evidence="1" type="ORF">FLL46_10125</name>
</gene>
<sequence>MSPIKITRTINSPANIVFNTVADISQFSEAIPHITKVEFLTDQKSGVGTRFIETRLMRGKEASTELEVTEYVENERIRLVTDNHGSVWDTVFTVSQQGEKTELVMIMDSKPYKLIPKLTYPLIKGIIAKAVESDMDSVKQFCEQKVSD</sequence>
<protein>
    <recommendedName>
        <fullName evidence="3">SRPBCC family protein</fullName>
    </recommendedName>
</protein>
<dbReference type="Proteomes" id="UP000315439">
    <property type="component" value="Unassembled WGS sequence"/>
</dbReference>
<organism evidence="1 2">
    <name type="scientific">Aliikangiella coralliicola</name>
    <dbReference type="NCBI Taxonomy" id="2592383"/>
    <lineage>
        <taxon>Bacteria</taxon>
        <taxon>Pseudomonadati</taxon>
        <taxon>Pseudomonadota</taxon>
        <taxon>Gammaproteobacteria</taxon>
        <taxon>Oceanospirillales</taxon>
        <taxon>Pleioneaceae</taxon>
        <taxon>Aliikangiella</taxon>
    </lineage>
</organism>
<dbReference type="AlphaFoldDB" id="A0A545UEC3"/>
<evidence type="ECO:0000313" key="1">
    <source>
        <dbReference type="EMBL" id="TQV87733.1"/>
    </source>
</evidence>
<proteinExistence type="predicted"/>
<dbReference type="InterPro" id="IPR023393">
    <property type="entry name" value="START-like_dom_sf"/>
</dbReference>
<dbReference type="Pfam" id="PF10604">
    <property type="entry name" value="Polyketide_cyc2"/>
    <property type="match status" value="1"/>
</dbReference>
<dbReference type="OrthoDB" id="4773254at2"/>
<name>A0A545UEC3_9GAMM</name>
<dbReference type="InterPro" id="IPR019587">
    <property type="entry name" value="Polyketide_cyclase/dehydratase"/>
</dbReference>
<dbReference type="SUPFAM" id="SSF55961">
    <property type="entry name" value="Bet v1-like"/>
    <property type="match status" value="1"/>
</dbReference>
<dbReference type="EMBL" id="VIKS01000006">
    <property type="protein sequence ID" value="TQV87733.1"/>
    <property type="molecule type" value="Genomic_DNA"/>
</dbReference>
<evidence type="ECO:0008006" key="3">
    <source>
        <dbReference type="Google" id="ProtNLM"/>
    </source>
</evidence>
<keyword evidence="2" id="KW-1185">Reference proteome</keyword>
<comment type="caution">
    <text evidence="1">The sequence shown here is derived from an EMBL/GenBank/DDBJ whole genome shotgun (WGS) entry which is preliminary data.</text>
</comment>
<accession>A0A545UEC3</accession>
<dbReference type="RefSeq" id="WP_142893394.1">
    <property type="nucleotide sequence ID" value="NZ_ML660163.1"/>
</dbReference>